<evidence type="ECO:0000313" key="2">
    <source>
        <dbReference type="EMBL" id="MDR7360511.1"/>
    </source>
</evidence>
<reference evidence="2 3" key="1">
    <citation type="submission" date="2023-07" db="EMBL/GenBank/DDBJ databases">
        <title>Sequencing the genomes of 1000 actinobacteria strains.</title>
        <authorList>
            <person name="Klenk H.-P."/>
        </authorList>
    </citation>
    <scope>NUCLEOTIDE SEQUENCE [LARGE SCALE GENOMIC DNA]</scope>
    <source>
        <strain evidence="2 3">DSM 19426</strain>
    </source>
</reference>
<proteinExistence type="predicted"/>
<dbReference type="NCBIfam" id="TIGR00199">
    <property type="entry name" value="PncC_domain"/>
    <property type="match status" value="1"/>
</dbReference>
<organism evidence="2 3">
    <name type="scientific">Nocardioides marmoribigeumensis</name>
    <dbReference type="NCBI Taxonomy" id="433649"/>
    <lineage>
        <taxon>Bacteria</taxon>
        <taxon>Bacillati</taxon>
        <taxon>Actinomycetota</taxon>
        <taxon>Actinomycetes</taxon>
        <taxon>Propionibacteriales</taxon>
        <taxon>Nocardioidaceae</taxon>
        <taxon>Nocardioides</taxon>
    </lineage>
</organism>
<protein>
    <submittedName>
        <fullName evidence="2">PncC family amidohydrolase</fullName>
    </submittedName>
</protein>
<evidence type="ECO:0000259" key="1">
    <source>
        <dbReference type="Pfam" id="PF02464"/>
    </source>
</evidence>
<dbReference type="EMBL" id="JAVDYG010000001">
    <property type="protein sequence ID" value="MDR7360511.1"/>
    <property type="molecule type" value="Genomic_DNA"/>
</dbReference>
<dbReference type="SUPFAM" id="SSF142433">
    <property type="entry name" value="CinA-like"/>
    <property type="match status" value="1"/>
</dbReference>
<dbReference type="Gene3D" id="3.90.950.20">
    <property type="entry name" value="CinA-like"/>
    <property type="match status" value="1"/>
</dbReference>
<sequence length="165" mass="16829">MTSPAEHVVRRLVEAGLTVATAESLTGGMLGATITEVSGSSAVYVGGVVSYATRVKVDVLGVSRQVVETDGVVSEACAVQMAEGVRRLLGADLALSTTGVAGPDLQEGKPAGTVHVAIAGPAGTIVSSPRLEGDRATVRAATVRVALQLLDETLRDRPREVVGLE</sequence>
<gene>
    <name evidence="2" type="ORF">J2S63_000064</name>
</gene>
<keyword evidence="3" id="KW-1185">Reference proteome</keyword>
<accession>A0ABU2BPG2</accession>
<comment type="caution">
    <text evidence="2">The sequence shown here is derived from an EMBL/GenBank/DDBJ whole genome shotgun (WGS) entry which is preliminary data.</text>
</comment>
<dbReference type="Proteomes" id="UP001183648">
    <property type="component" value="Unassembled WGS sequence"/>
</dbReference>
<dbReference type="Pfam" id="PF02464">
    <property type="entry name" value="CinA"/>
    <property type="match status" value="1"/>
</dbReference>
<dbReference type="RefSeq" id="WP_310297068.1">
    <property type="nucleotide sequence ID" value="NZ_BAAAPS010000006.1"/>
</dbReference>
<dbReference type="InterPro" id="IPR036653">
    <property type="entry name" value="CinA-like_C"/>
</dbReference>
<dbReference type="InterPro" id="IPR008136">
    <property type="entry name" value="CinA_C"/>
</dbReference>
<feature type="domain" description="CinA C-terminal" evidence="1">
    <location>
        <begin position="3"/>
        <end position="154"/>
    </location>
</feature>
<name>A0ABU2BPG2_9ACTN</name>
<evidence type="ECO:0000313" key="3">
    <source>
        <dbReference type="Proteomes" id="UP001183648"/>
    </source>
</evidence>